<keyword evidence="1" id="KW-1133">Transmembrane helix</keyword>
<keyword evidence="1" id="KW-0812">Transmembrane</keyword>
<evidence type="ECO:0000259" key="2">
    <source>
        <dbReference type="Pfam" id="PF12729"/>
    </source>
</evidence>
<feature type="transmembrane region" description="Helical" evidence="1">
    <location>
        <begin position="12"/>
        <end position="29"/>
    </location>
</feature>
<keyword evidence="1" id="KW-0472">Membrane</keyword>
<feature type="non-terminal residue" evidence="3">
    <location>
        <position position="195"/>
    </location>
</feature>
<reference evidence="3 4" key="1">
    <citation type="submission" date="2020-08" db="EMBL/GenBank/DDBJ databases">
        <title>Oceanospirillum sp. nov. isolated from marine sediment.</title>
        <authorList>
            <person name="Ji X."/>
        </authorList>
    </citation>
    <scope>NUCLEOTIDE SEQUENCE [LARGE SCALE GENOMIC DNA]</scope>
    <source>
        <strain evidence="3 4">D5</strain>
    </source>
</reference>
<feature type="domain" description="Chemotaxis methyl-accepting receptor HlyB-like 4HB MCP" evidence="2">
    <location>
        <begin position="5"/>
        <end position="115"/>
    </location>
</feature>
<sequence length="195" mass="21461">MLNQLSVGRKLALMMVMPVIGLLATFFIAETELKASNDGVATIYDDRVVPLKNLYLISTDYAVLIIDAVNKTNAGLMSAEEAYRGIQEAQSRIDKTWKVYTATDMTEKEAQLVKEAQVLFLQANQSIDALQDKLSGMKGTQKGLLDQFDGTLYSTIDPISDKIARNYSAARSKISGSCPQNNRVKALLADTDCLR</sequence>
<comment type="caution">
    <text evidence="3">The sequence shown here is derived from an EMBL/GenBank/DDBJ whole genome shotgun (WGS) entry which is preliminary data.</text>
</comment>
<evidence type="ECO:0000313" key="3">
    <source>
        <dbReference type="EMBL" id="MBB1486563.1"/>
    </source>
</evidence>
<evidence type="ECO:0000313" key="4">
    <source>
        <dbReference type="Proteomes" id="UP000565262"/>
    </source>
</evidence>
<proteinExistence type="predicted"/>
<dbReference type="Proteomes" id="UP000565262">
    <property type="component" value="Unassembled WGS sequence"/>
</dbReference>
<gene>
    <name evidence="3" type="ORF">H4O21_08065</name>
</gene>
<accession>A0A839IMD2</accession>
<name>A0A839IMD2_9GAMM</name>
<keyword evidence="4" id="KW-1185">Reference proteome</keyword>
<dbReference type="Pfam" id="PF12729">
    <property type="entry name" value="4HB_MCP_1"/>
    <property type="match status" value="1"/>
</dbReference>
<dbReference type="AlphaFoldDB" id="A0A839IMD2"/>
<protein>
    <submittedName>
        <fullName evidence="3">MCP four helix bundle domain-containing protein</fullName>
    </submittedName>
</protein>
<dbReference type="EMBL" id="JACJFM010000008">
    <property type="protein sequence ID" value="MBB1486563.1"/>
    <property type="molecule type" value="Genomic_DNA"/>
</dbReference>
<dbReference type="RefSeq" id="WP_182808351.1">
    <property type="nucleotide sequence ID" value="NZ_JACJFM010000008.1"/>
</dbReference>
<dbReference type="InterPro" id="IPR024478">
    <property type="entry name" value="HlyB_4HB_MCP"/>
</dbReference>
<evidence type="ECO:0000256" key="1">
    <source>
        <dbReference type="SAM" id="Phobius"/>
    </source>
</evidence>
<organism evidence="3 4">
    <name type="scientific">Oceanospirillum sediminis</name>
    <dbReference type="NCBI Taxonomy" id="2760088"/>
    <lineage>
        <taxon>Bacteria</taxon>
        <taxon>Pseudomonadati</taxon>
        <taxon>Pseudomonadota</taxon>
        <taxon>Gammaproteobacteria</taxon>
        <taxon>Oceanospirillales</taxon>
        <taxon>Oceanospirillaceae</taxon>
        <taxon>Oceanospirillum</taxon>
    </lineage>
</organism>